<evidence type="ECO:0000313" key="8">
    <source>
        <dbReference type="Proteomes" id="UP001054945"/>
    </source>
</evidence>
<name>A0AAV4UVS4_CAEEX</name>
<dbReference type="SMART" id="SM00408">
    <property type="entry name" value="IGc2"/>
    <property type="match status" value="1"/>
</dbReference>
<comment type="caution">
    <text evidence="7">The sequence shown here is derived from an EMBL/GenBank/DDBJ whole genome shotgun (WGS) entry which is preliminary data.</text>
</comment>
<reference evidence="7 8" key="1">
    <citation type="submission" date="2021-06" db="EMBL/GenBank/DDBJ databases">
        <title>Caerostris extrusa draft genome.</title>
        <authorList>
            <person name="Kono N."/>
            <person name="Arakawa K."/>
        </authorList>
    </citation>
    <scope>NUCLEOTIDE SEQUENCE [LARGE SCALE GENOMIC DNA]</scope>
</reference>
<keyword evidence="3" id="KW-1015">Disulfide bond</keyword>
<dbReference type="InterPro" id="IPR003599">
    <property type="entry name" value="Ig_sub"/>
</dbReference>
<dbReference type="SUPFAM" id="SSF48726">
    <property type="entry name" value="Immunoglobulin"/>
    <property type="match status" value="1"/>
</dbReference>
<dbReference type="AlphaFoldDB" id="A0AAV4UVS4"/>
<keyword evidence="8" id="KW-1185">Reference proteome</keyword>
<dbReference type="InterPro" id="IPR013783">
    <property type="entry name" value="Ig-like_fold"/>
</dbReference>
<protein>
    <recommendedName>
        <fullName evidence="6">Ig-like domain-containing protein</fullName>
    </recommendedName>
</protein>
<dbReference type="GO" id="GO:0050839">
    <property type="term" value="F:cell adhesion molecule binding"/>
    <property type="evidence" value="ECO:0007669"/>
    <property type="project" value="TreeGrafter"/>
</dbReference>
<dbReference type="Gene3D" id="2.60.40.10">
    <property type="entry name" value="Immunoglobulins"/>
    <property type="match status" value="1"/>
</dbReference>
<dbReference type="InterPro" id="IPR003598">
    <property type="entry name" value="Ig_sub2"/>
</dbReference>
<dbReference type="PANTHER" id="PTHR11640:SF164">
    <property type="entry name" value="MAM DOMAIN-CONTAINING GLYCOSYLPHOSPHATIDYLINOSITOL ANCHOR PROTEIN 1"/>
    <property type="match status" value="1"/>
</dbReference>
<dbReference type="Proteomes" id="UP001054945">
    <property type="component" value="Unassembled WGS sequence"/>
</dbReference>
<dbReference type="Pfam" id="PF13927">
    <property type="entry name" value="Ig_3"/>
    <property type="match status" value="1"/>
</dbReference>
<sequence>MIEGRSGEVNMTAKGYPEVHSYRWSKNGSFIPRRSDGYGQSPRVTSDGAALPVPPLTLNVLYPAVVFNITESIEVAEGESAQLECSADGNPLSEDAITWRYQGSTGTQLDSVNTEPGHSLLTIMNATKNDAKKLECIADNGIGVASIRTAQLIVLYRPVILKGSSPPACGC</sequence>
<dbReference type="InterPro" id="IPR007110">
    <property type="entry name" value="Ig-like_dom"/>
</dbReference>
<dbReference type="GO" id="GO:0005886">
    <property type="term" value="C:plasma membrane"/>
    <property type="evidence" value="ECO:0007669"/>
    <property type="project" value="TreeGrafter"/>
</dbReference>
<dbReference type="InterPro" id="IPR036179">
    <property type="entry name" value="Ig-like_dom_sf"/>
</dbReference>
<dbReference type="GO" id="GO:0005911">
    <property type="term" value="C:cell-cell junction"/>
    <property type="evidence" value="ECO:0007669"/>
    <property type="project" value="TreeGrafter"/>
</dbReference>
<dbReference type="EMBL" id="BPLR01013550">
    <property type="protein sequence ID" value="GIY61932.1"/>
    <property type="molecule type" value="Genomic_DNA"/>
</dbReference>
<evidence type="ECO:0000256" key="5">
    <source>
        <dbReference type="ARBA" id="ARBA00023319"/>
    </source>
</evidence>
<dbReference type="PROSITE" id="PS50835">
    <property type="entry name" value="IG_LIKE"/>
    <property type="match status" value="1"/>
</dbReference>
<evidence type="ECO:0000256" key="2">
    <source>
        <dbReference type="ARBA" id="ARBA00023136"/>
    </source>
</evidence>
<feature type="domain" description="Ig-like" evidence="6">
    <location>
        <begin position="63"/>
        <end position="154"/>
    </location>
</feature>
<gene>
    <name evidence="7" type="primary">AVEN_243608_1</name>
    <name evidence="7" type="ORF">CEXT_424271</name>
</gene>
<evidence type="ECO:0000256" key="3">
    <source>
        <dbReference type="ARBA" id="ARBA00023157"/>
    </source>
</evidence>
<keyword evidence="5" id="KW-0393">Immunoglobulin domain</keyword>
<dbReference type="GO" id="GO:0098609">
    <property type="term" value="P:cell-cell adhesion"/>
    <property type="evidence" value="ECO:0007669"/>
    <property type="project" value="TreeGrafter"/>
</dbReference>
<organism evidence="7 8">
    <name type="scientific">Caerostris extrusa</name>
    <name type="common">Bark spider</name>
    <name type="synonym">Caerostris bankana</name>
    <dbReference type="NCBI Taxonomy" id="172846"/>
    <lineage>
        <taxon>Eukaryota</taxon>
        <taxon>Metazoa</taxon>
        <taxon>Ecdysozoa</taxon>
        <taxon>Arthropoda</taxon>
        <taxon>Chelicerata</taxon>
        <taxon>Arachnida</taxon>
        <taxon>Araneae</taxon>
        <taxon>Araneomorphae</taxon>
        <taxon>Entelegynae</taxon>
        <taxon>Araneoidea</taxon>
        <taxon>Araneidae</taxon>
        <taxon>Caerostris</taxon>
    </lineage>
</organism>
<proteinExistence type="predicted"/>
<keyword evidence="4" id="KW-0325">Glycoprotein</keyword>
<dbReference type="SMART" id="SM00409">
    <property type="entry name" value="IG"/>
    <property type="match status" value="1"/>
</dbReference>
<evidence type="ECO:0000259" key="6">
    <source>
        <dbReference type="PROSITE" id="PS50835"/>
    </source>
</evidence>
<evidence type="ECO:0000313" key="7">
    <source>
        <dbReference type="EMBL" id="GIY61932.1"/>
    </source>
</evidence>
<dbReference type="InterPro" id="IPR051275">
    <property type="entry name" value="Cell_adhesion_signaling"/>
</dbReference>
<evidence type="ECO:0000256" key="1">
    <source>
        <dbReference type="ARBA" id="ARBA00004479"/>
    </source>
</evidence>
<accession>A0AAV4UVS4</accession>
<evidence type="ECO:0000256" key="4">
    <source>
        <dbReference type="ARBA" id="ARBA00023180"/>
    </source>
</evidence>
<dbReference type="PANTHER" id="PTHR11640">
    <property type="entry name" value="NEPHRIN"/>
    <property type="match status" value="1"/>
</dbReference>
<comment type="subcellular location">
    <subcellularLocation>
        <location evidence="1">Membrane</location>
        <topology evidence="1">Single-pass type I membrane protein</topology>
    </subcellularLocation>
</comment>
<keyword evidence="2" id="KW-0472">Membrane</keyword>